<reference evidence="2" key="1">
    <citation type="journal article" date="2014" name="Int. J. Syst. Evol. Microbiol.">
        <title>Complete genome sequence of Corynebacterium casei LMG S-19264T (=DSM 44701T), isolated from a smear-ripened cheese.</title>
        <authorList>
            <consortium name="US DOE Joint Genome Institute (JGI-PGF)"/>
            <person name="Walter F."/>
            <person name="Albersmeier A."/>
            <person name="Kalinowski J."/>
            <person name="Ruckert C."/>
        </authorList>
    </citation>
    <scope>NUCLEOTIDE SEQUENCE</scope>
    <source>
        <strain evidence="2">JCM 13064</strain>
    </source>
</reference>
<accession>A0A917R241</accession>
<reference evidence="2" key="2">
    <citation type="submission" date="2020-09" db="EMBL/GenBank/DDBJ databases">
        <authorList>
            <person name="Sun Q."/>
            <person name="Ohkuma M."/>
        </authorList>
    </citation>
    <scope>NUCLEOTIDE SEQUENCE</scope>
    <source>
        <strain evidence="2">JCM 13064</strain>
    </source>
</reference>
<dbReference type="PROSITE" id="PS50943">
    <property type="entry name" value="HTH_CROC1"/>
    <property type="match status" value="1"/>
</dbReference>
<dbReference type="Proteomes" id="UP000645217">
    <property type="component" value="Unassembled WGS sequence"/>
</dbReference>
<gene>
    <name evidence="2" type="ORF">GCM10007964_29300</name>
</gene>
<dbReference type="Gene3D" id="1.10.260.40">
    <property type="entry name" value="lambda repressor-like DNA-binding domains"/>
    <property type="match status" value="1"/>
</dbReference>
<dbReference type="InterPro" id="IPR001387">
    <property type="entry name" value="Cro/C1-type_HTH"/>
</dbReference>
<protein>
    <submittedName>
        <fullName evidence="2">Transcriptional regulator</fullName>
    </submittedName>
</protein>
<dbReference type="SUPFAM" id="SSF47413">
    <property type="entry name" value="lambda repressor-like DNA-binding domains"/>
    <property type="match status" value="1"/>
</dbReference>
<dbReference type="InterPro" id="IPR043917">
    <property type="entry name" value="DUF5753"/>
</dbReference>
<keyword evidence="3" id="KW-1185">Reference proteome</keyword>
<dbReference type="InterPro" id="IPR010982">
    <property type="entry name" value="Lambda_DNA-bd_dom_sf"/>
</dbReference>
<dbReference type="CDD" id="cd00093">
    <property type="entry name" value="HTH_XRE"/>
    <property type="match status" value="1"/>
</dbReference>
<name>A0A917R241_9ACTN</name>
<sequence>MGRLTDIDPHSSGAARFSYELRRHRLKAGLTQEQFGRRVGYSESLIGMVETCRRIPTEGLAQLCDQVFGLDGVMHALYLDAWPPLPPVPEHFRDWAAEELRATALRLWDPLLIPGLFQTEQYARWIIECAPGITAEEIDRRVAGRMQRKKALTLDDGPMVLALLDEGVLHRPIGHAAAIRRQLEYLAEVAQHPKVTIQIVPYGAKAGAGLIGAFGIAEMRGVPYTVYVEAQPHGRTIGERGMIAKLVTRYDAIRGEAHSQSLSLRMIEEAVRKWT</sequence>
<dbReference type="GO" id="GO:0003677">
    <property type="term" value="F:DNA binding"/>
    <property type="evidence" value="ECO:0007669"/>
    <property type="project" value="InterPro"/>
</dbReference>
<proteinExistence type="predicted"/>
<comment type="caution">
    <text evidence="2">The sequence shown here is derived from an EMBL/GenBank/DDBJ whole genome shotgun (WGS) entry which is preliminary data.</text>
</comment>
<dbReference type="RefSeq" id="WP_189163543.1">
    <property type="nucleotide sequence ID" value="NZ_BOOT01000018.1"/>
</dbReference>
<organism evidence="2 3">
    <name type="scientific">Sphaerisporangium melleum</name>
    <dbReference type="NCBI Taxonomy" id="321316"/>
    <lineage>
        <taxon>Bacteria</taxon>
        <taxon>Bacillati</taxon>
        <taxon>Actinomycetota</taxon>
        <taxon>Actinomycetes</taxon>
        <taxon>Streptosporangiales</taxon>
        <taxon>Streptosporangiaceae</taxon>
        <taxon>Sphaerisporangium</taxon>
    </lineage>
</organism>
<dbReference type="Pfam" id="PF19054">
    <property type="entry name" value="DUF5753"/>
    <property type="match status" value="1"/>
</dbReference>
<evidence type="ECO:0000313" key="2">
    <source>
        <dbReference type="EMBL" id="GGK84965.1"/>
    </source>
</evidence>
<dbReference type="AlphaFoldDB" id="A0A917R241"/>
<dbReference type="SMART" id="SM00530">
    <property type="entry name" value="HTH_XRE"/>
    <property type="match status" value="1"/>
</dbReference>
<evidence type="ECO:0000259" key="1">
    <source>
        <dbReference type="PROSITE" id="PS50943"/>
    </source>
</evidence>
<dbReference type="Pfam" id="PF13560">
    <property type="entry name" value="HTH_31"/>
    <property type="match status" value="1"/>
</dbReference>
<evidence type="ECO:0000313" key="3">
    <source>
        <dbReference type="Proteomes" id="UP000645217"/>
    </source>
</evidence>
<dbReference type="EMBL" id="BMNT01000014">
    <property type="protein sequence ID" value="GGK84965.1"/>
    <property type="molecule type" value="Genomic_DNA"/>
</dbReference>
<feature type="domain" description="HTH cro/C1-type" evidence="1">
    <location>
        <begin position="21"/>
        <end position="75"/>
    </location>
</feature>